<feature type="non-terminal residue" evidence="6">
    <location>
        <position position="1"/>
    </location>
</feature>
<dbReference type="Pfam" id="PF01812">
    <property type="entry name" value="5-FTHF_cyc-lig"/>
    <property type="match status" value="1"/>
</dbReference>
<evidence type="ECO:0000256" key="1">
    <source>
        <dbReference type="ARBA" id="ARBA00010638"/>
    </source>
</evidence>
<dbReference type="PANTHER" id="PTHR23407:SF1">
    <property type="entry name" value="5-FORMYLTETRAHYDROFOLATE CYCLO-LIGASE"/>
    <property type="match status" value="1"/>
</dbReference>
<dbReference type="GO" id="GO:0009396">
    <property type="term" value="P:folic acid-containing compound biosynthetic process"/>
    <property type="evidence" value="ECO:0007669"/>
    <property type="project" value="TreeGrafter"/>
</dbReference>
<dbReference type="InterPro" id="IPR002698">
    <property type="entry name" value="FTHF_cligase"/>
</dbReference>
<evidence type="ECO:0000256" key="3">
    <source>
        <dbReference type="ARBA" id="ARBA00022840"/>
    </source>
</evidence>
<dbReference type="Gene3D" id="3.40.50.10420">
    <property type="entry name" value="NagB/RpiA/CoA transferase-like"/>
    <property type="match status" value="1"/>
</dbReference>
<dbReference type="AlphaFoldDB" id="A0A2G9TJD3"/>
<dbReference type="GO" id="GO:0035999">
    <property type="term" value="P:tetrahydrofolate interconversion"/>
    <property type="evidence" value="ECO:0007669"/>
    <property type="project" value="TreeGrafter"/>
</dbReference>
<dbReference type="OrthoDB" id="2015992at2759"/>
<gene>
    <name evidence="6" type="ORF">TELCIR_20938</name>
</gene>
<evidence type="ECO:0000256" key="4">
    <source>
        <dbReference type="ARBA" id="ARBA00036539"/>
    </source>
</evidence>
<sequence>FTKGNPHMRLLLVPSHEDFLKLKPTLWGIRQPGDNGNWEDYEETDQTQSWWWRPRSKFGCEYVKSSDGYYDRTLAAHQRQFGVMPARYGLALTQQIVDKVPLSETDVELDGVLQAD</sequence>
<dbReference type="GO" id="GO:0005524">
    <property type="term" value="F:ATP binding"/>
    <property type="evidence" value="ECO:0007669"/>
    <property type="project" value="UniProtKB-KW"/>
</dbReference>
<dbReference type="Proteomes" id="UP000230423">
    <property type="component" value="Unassembled WGS sequence"/>
</dbReference>
<dbReference type="EC" id="6.3.3.2" evidence="5"/>
<evidence type="ECO:0000256" key="2">
    <source>
        <dbReference type="ARBA" id="ARBA00022741"/>
    </source>
</evidence>
<evidence type="ECO:0000313" key="6">
    <source>
        <dbReference type="EMBL" id="PIO57642.1"/>
    </source>
</evidence>
<protein>
    <recommendedName>
        <fullName evidence="5">5-formyltetrahydrofolate cyclo-ligase</fullName>
        <ecNumber evidence="5">6.3.3.2</ecNumber>
    </recommendedName>
</protein>
<comment type="catalytic activity">
    <reaction evidence="4">
        <text>(6S)-5-formyl-5,6,7,8-tetrahydrofolate + ATP = (6R)-5,10-methenyltetrahydrofolate + ADP + phosphate</text>
        <dbReference type="Rhea" id="RHEA:10488"/>
        <dbReference type="ChEBI" id="CHEBI:30616"/>
        <dbReference type="ChEBI" id="CHEBI:43474"/>
        <dbReference type="ChEBI" id="CHEBI:57455"/>
        <dbReference type="ChEBI" id="CHEBI:57457"/>
        <dbReference type="ChEBI" id="CHEBI:456216"/>
        <dbReference type="EC" id="6.3.3.2"/>
    </reaction>
</comment>
<dbReference type="EMBL" id="KZ364486">
    <property type="protein sequence ID" value="PIO57642.1"/>
    <property type="molecule type" value="Genomic_DNA"/>
</dbReference>
<dbReference type="InterPro" id="IPR024185">
    <property type="entry name" value="FTHF_cligase-like_sf"/>
</dbReference>
<dbReference type="GO" id="GO:0030272">
    <property type="term" value="F:5-formyltetrahydrofolate cyclo-ligase activity"/>
    <property type="evidence" value="ECO:0007669"/>
    <property type="project" value="UniProtKB-EC"/>
</dbReference>
<dbReference type="GO" id="GO:0005739">
    <property type="term" value="C:mitochondrion"/>
    <property type="evidence" value="ECO:0007669"/>
    <property type="project" value="TreeGrafter"/>
</dbReference>
<dbReference type="InterPro" id="IPR037171">
    <property type="entry name" value="NagB/RpiA_transferase-like"/>
</dbReference>
<organism evidence="6 7">
    <name type="scientific">Teladorsagia circumcincta</name>
    <name type="common">Brown stomach worm</name>
    <name type="synonym">Ostertagia circumcincta</name>
    <dbReference type="NCBI Taxonomy" id="45464"/>
    <lineage>
        <taxon>Eukaryota</taxon>
        <taxon>Metazoa</taxon>
        <taxon>Ecdysozoa</taxon>
        <taxon>Nematoda</taxon>
        <taxon>Chromadorea</taxon>
        <taxon>Rhabditida</taxon>
        <taxon>Rhabditina</taxon>
        <taxon>Rhabditomorpha</taxon>
        <taxon>Strongyloidea</taxon>
        <taxon>Trichostrongylidae</taxon>
        <taxon>Teladorsagia</taxon>
    </lineage>
</organism>
<name>A0A2G9TJD3_TELCI</name>
<keyword evidence="2" id="KW-0547">Nucleotide-binding</keyword>
<evidence type="ECO:0000313" key="7">
    <source>
        <dbReference type="Proteomes" id="UP000230423"/>
    </source>
</evidence>
<keyword evidence="3" id="KW-0067">ATP-binding</keyword>
<reference evidence="6 7" key="1">
    <citation type="submission" date="2015-09" db="EMBL/GenBank/DDBJ databases">
        <title>Draft genome of the parasitic nematode Teladorsagia circumcincta isolate WARC Sus (inbred).</title>
        <authorList>
            <person name="Mitreva M."/>
        </authorList>
    </citation>
    <scope>NUCLEOTIDE SEQUENCE [LARGE SCALE GENOMIC DNA]</scope>
    <source>
        <strain evidence="6 7">S</strain>
    </source>
</reference>
<comment type="similarity">
    <text evidence="1">Belongs to the 5-formyltetrahydrofolate cyclo-ligase family.</text>
</comment>
<keyword evidence="7" id="KW-1185">Reference proteome</keyword>
<proteinExistence type="inferred from homology"/>
<dbReference type="PANTHER" id="PTHR23407">
    <property type="entry name" value="ATPASE INHIBITOR/5-FORMYLTETRAHYDROFOLATE CYCLO-LIGASE"/>
    <property type="match status" value="1"/>
</dbReference>
<evidence type="ECO:0000256" key="5">
    <source>
        <dbReference type="ARBA" id="ARBA00038966"/>
    </source>
</evidence>
<accession>A0A2G9TJD3</accession>
<dbReference type="SUPFAM" id="SSF100950">
    <property type="entry name" value="NagB/RpiA/CoA transferase-like"/>
    <property type="match status" value="1"/>
</dbReference>